<feature type="domain" description="Toprim" evidence="1">
    <location>
        <begin position="177"/>
        <end position="273"/>
    </location>
</feature>
<dbReference type="AlphaFoldDB" id="N9VIA2"/>
<name>N9VIA2_9GAMM</name>
<protein>
    <recommendedName>
        <fullName evidence="1">Toprim domain-containing protein</fullName>
    </recommendedName>
</protein>
<dbReference type="EMBL" id="APVG01000044">
    <property type="protein sequence ID" value="ENY71116.1"/>
    <property type="molecule type" value="Genomic_DNA"/>
</dbReference>
<proteinExistence type="predicted"/>
<dbReference type="InterPro" id="IPR034154">
    <property type="entry name" value="TOPRIM_DnaG/twinkle"/>
</dbReference>
<comment type="caution">
    <text evidence="2">The sequence shown here is derived from an EMBL/GenBank/DDBJ whole genome shotgun (WGS) entry which is preliminary data.</text>
</comment>
<accession>N9VIA2</accession>
<dbReference type="CDD" id="cd01029">
    <property type="entry name" value="TOPRIM_primases"/>
    <property type="match status" value="1"/>
</dbReference>
<sequence length="314" mass="33967">MASMDVAPSRPLTPIPDQILRFHVEGDRPSTCNGWLFVDALGQHAVFGSWKTGSKFVWHQNGLAMPSYIRAQLREQAKRAKNDMNAPIKAAARKQVEEIWGAAEPPFQHAYLARKQISGTGARQFGSLLIVPVFNASSRLLSLQSIDENGNKRFHRGLPIKGGFLLLGPSPKSGAPVLLCEGYATGATLFEQLGMPVAVAFSATNLLEIGCTLRRLYFNSKLWVCADNDHATPGNPGLTKATTAAHRLQGHLIVPPTSPGITDFNDLFCLGGKAALLQCFEASPSTNLIRCQGVTVSQTPARPDRSTPTIERNA</sequence>
<dbReference type="InterPro" id="IPR006171">
    <property type="entry name" value="TOPRIM_dom"/>
</dbReference>
<dbReference type="eggNOG" id="COG4643">
    <property type="taxonomic scope" value="Bacteria"/>
</dbReference>
<organism evidence="2 3">
    <name type="scientific">Aeromonas diversa CDC 2478-85</name>
    <dbReference type="NCBI Taxonomy" id="1268237"/>
    <lineage>
        <taxon>Bacteria</taxon>
        <taxon>Pseudomonadati</taxon>
        <taxon>Pseudomonadota</taxon>
        <taxon>Gammaproteobacteria</taxon>
        <taxon>Aeromonadales</taxon>
        <taxon>Aeromonadaceae</taxon>
        <taxon>Aeromonas</taxon>
    </lineage>
</organism>
<dbReference type="Proteomes" id="UP000023775">
    <property type="component" value="Unassembled WGS sequence"/>
</dbReference>
<evidence type="ECO:0000313" key="2">
    <source>
        <dbReference type="EMBL" id="ENY71116.1"/>
    </source>
</evidence>
<keyword evidence="3" id="KW-1185">Reference proteome</keyword>
<dbReference type="Pfam" id="PF13362">
    <property type="entry name" value="Toprim_3"/>
    <property type="match status" value="1"/>
</dbReference>
<reference evidence="2 3" key="1">
    <citation type="journal article" date="2013" name="Genome Announc.">
        <title>Draft Genome Sequence of the Aeromonas diversa Type Strain.</title>
        <authorList>
            <person name="Farfan M."/>
            <person name="Spataro N."/>
            <person name="Sanglas A."/>
            <person name="Albarral V."/>
            <person name="Loren J.G."/>
            <person name="Bosch E."/>
            <person name="Fuste M.C."/>
        </authorList>
    </citation>
    <scope>NUCLEOTIDE SEQUENCE [LARGE SCALE GENOMIC DNA]</scope>
    <source>
        <strain evidence="2 3">2478-85</strain>
    </source>
</reference>
<evidence type="ECO:0000313" key="3">
    <source>
        <dbReference type="Proteomes" id="UP000023775"/>
    </source>
</evidence>
<gene>
    <name evidence="2" type="ORF">G114_15016</name>
</gene>
<dbReference type="OrthoDB" id="110640at2"/>
<evidence type="ECO:0000259" key="1">
    <source>
        <dbReference type="Pfam" id="PF13362"/>
    </source>
</evidence>